<evidence type="ECO:0000313" key="2">
    <source>
        <dbReference type="EMBL" id="MBN9671687.1"/>
    </source>
</evidence>
<name>A0A939EED7_9HYPH</name>
<evidence type="ECO:0000313" key="3">
    <source>
        <dbReference type="Proteomes" id="UP000664096"/>
    </source>
</evidence>
<sequence length="119" mass="12967">MIATILGAVWQSPFLRKLVIGAAFLGGLFVLHQVDKAAAVRIARTGLVAKAELTAARAELQELKRRKTVADAVNRELQTEIEKATADAEATAQELEHHVSTVEDSCVVQPALVDRLRNR</sequence>
<evidence type="ECO:0000256" key="1">
    <source>
        <dbReference type="SAM" id="Coils"/>
    </source>
</evidence>
<dbReference type="Proteomes" id="UP000664096">
    <property type="component" value="Unassembled WGS sequence"/>
</dbReference>
<gene>
    <name evidence="2" type="ORF">JF539_15170</name>
</gene>
<proteinExistence type="predicted"/>
<keyword evidence="1" id="KW-0175">Coiled coil</keyword>
<organism evidence="2 3">
    <name type="scientific">Roseibium aggregatum</name>
    <dbReference type="NCBI Taxonomy" id="187304"/>
    <lineage>
        <taxon>Bacteria</taxon>
        <taxon>Pseudomonadati</taxon>
        <taxon>Pseudomonadota</taxon>
        <taxon>Alphaproteobacteria</taxon>
        <taxon>Hyphomicrobiales</taxon>
        <taxon>Stappiaceae</taxon>
        <taxon>Roseibium</taxon>
    </lineage>
</organism>
<dbReference type="RefSeq" id="WP_207141500.1">
    <property type="nucleotide sequence ID" value="NZ_JAEKJZ010000002.1"/>
</dbReference>
<reference evidence="2" key="1">
    <citation type="submission" date="2020-12" db="EMBL/GenBank/DDBJ databases">
        <title>Oil enriched cultivation method for isolating marine PHA-producing bacteria.</title>
        <authorList>
            <person name="Zheng W."/>
            <person name="Yu S."/>
            <person name="Huang Y."/>
        </authorList>
    </citation>
    <scope>NUCLEOTIDE SEQUENCE</scope>
    <source>
        <strain evidence="2">SY-2-12</strain>
    </source>
</reference>
<accession>A0A939EED7</accession>
<dbReference type="AlphaFoldDB" id="A0A939EED7"/>
<feature type="coiled-coil region" evidence="1">
    <location>
        <begin position="46"/>
        <end position="94"/>
    </location>
</feature>
<dbReference type="EMBL" id="JAEKJZ010000002">
    <property type="protein sequence ID" value="MBN9671687.1"/>
    <property type="molecule type" value="Genomic_DNA"/>
</dbReference>
<comment type="caution">
    <text evidence="2">The sequence shown here is derived from an EMBL/GenBank/DDBJ whole genome shotgun (WGS) entry which is preliminary data.</text>
</comment>
<protein>
    <submittedName>
        <fullName evidence="2">Uncharacterized protein</fullName>
    </submittedName>
</protein>